<comment type="caution">
    <text evidence="1">The sequence shown here is derived from an EMBL/GenBank/DDBJ whole genome shotgun (WGS) entry which is preliminary data.</text>
</comment>
<proteinExistence type="predicted"/>
<gene>
    <name evidence="1" type="ORF">FHX42_001143</name>
</gene>
<name>A0A839DQM7_9PSEU</name>
<accession>A0A839DQM7</accession>
<dbReference type="AlphaFoldDB" id="A0A839DQM7"/>
<dbReference type="Proteomes" id="UP000569329">
    <property type="component" value="Unassembled WGS sequence"/>
</dbReference>
<keyword evidence="2" id="KW-1185">Reference proteome</keyword>
<organism evidence="1 2">
    <name type="scientific">Halosaccharopolyspora lacisalsi</name>
    <dbReference type="NCBI Taxonomy" id="1000566"/>
    <lineage>
        <taxon>Bacteria</taxon>
        <taxon>Bacillati</taxon>
        <taxon>Actinomycetota</taxon>
        <taxon>Actinomycetes</taxon>
        <taxon>Pseudonocardiales</taxon>
        <taxon>Pseudonocardiaceae</taxon>
        <taxon>Halosaccharopolyspora</taxon>
    </lineage>
</organism>
<evidence type="ECO:0000313" key="2">
    <source>
        <dbReference type="Proteomes" id="UP000569329"/>
    </source>
</evidence>
<dbReference type="RefSeq" id="WP_182543058.1">
    <property type="nucleotide sequence ID" value="NZ_JACGWZ010000001.1"/>
</dbReference>
<dbReference type="EMBL" id="JACGWZ010000001">
    <property type="protein sequence ID" value="MBA8823814.1"/>
    <property type="molecule type" value="Genomic_DNA"/>
</dbReference>
<protein>
    <submittedName>
        <fullName evidence="1">Uncharacterized protein</fullName>
    </submittedName>
</protein>
<sequence>MFSLTANGSPILPADVDDSPMIVLENDEDAPQWRCTACGDYLTEMPDGWTDESGDRVCCAYDPTDPMETESVEGPHSPERVALSWANNAGVRADTEEDSFTVTISVGDPRGAFAFTVRRIPDGDHEHAGCLVLHSPHPEESAPHARLTELHPGTFLIG</sequence>
<reference evidence="1 2" key="1">
    <citation type="submission" date="2020-07" db="EMBL/GenBank/DDBJ databases">
        <title>Sequencing the genomes of 1000 actinobacteria strains.</title>
        <authorList>
            <person name="Klenk H.-P."/>
        </authorList>
    </citation>
    <scope>NUCLEOTIDE SEQUENCE [LARGE SCALE GENOMIC DNA]</scope>
    <source>
        <strain evidence="1 2">DSM 45975</strain>
    </source>
</reference>
<evidence type="ECO:0000313" key="1">
    <source>
        <dbReference type="EMBL" id="MBA8823814.1"/>
    </source>
</evidence>